<feature type="region of interest" description="Disordered" evidence="6">
    <location>
        <begin position="788"/>
        <end position="900"/>
    </location>
</feature>
<dbReference type="GO" id="GO:0005634">
    <property type="term" value="C:nucleus"/>
    <property type="evidence" value="ECO:0007669"/>
    <property type="project" value="TreeGrafter"/>
</dbReference>
<dbReference type="SMART" id="SM00129">
    <property type="entry name" value="KISc"/>
    <property type="match status" value="1"/>
</dbReference>
<dbReference type="PANTHER" id="PTHR24115">
    <property type="entry name" value="KINESIN-RELATED"/>
    <property type="match status" value="1"/>
</dbReference>
<dbReference type="HOGENOM" id="CLU_004757_1_0_1"/>
<dbReference type="GO" id="GO:0016887">
    <property type="term" value="F:ATP hydrolysis activity"/>
    <property type="evidence" value="ECO:0007669"/>
    <property type="project" value="TreeGrafter"/>
</dbReference>
<dbReference type="GeneID" id="63675511"/>
<evidence type="ECO:0000256" key="2">
    <source>
        <dbReference type="ARBA" id="ARBA00022741"/>
    </source>
</evidence>
<dbReference type="OrthoDB" id="123929at2759"/>
<dbReference type="InterPro" id="IPR036961">
    <property type="entry name" value="Kinesin_motor_dom_sf"/>
</dbReference>
<gene>
    <name evidence="8" type="ORF">SPBR_02287</name>
</gene>
<feature type="domain" description="Kinesin motor" evidence="7">
    <location>
        <begin position="13"/>
        <end position="561"/>
    </location>
</feature>
<comment type="similarity">
    <text evidence="5">Belongs to the TRAFAC class myosin-kinesin ATPase superfamily. Kinesin family.</text>
</comment>
<dbReference type="SUPFAM" id="SSF52540">
    <property type="entry name" value="P-loop containing nucleoside triphosphate hydrolases"/>
    <property type="match status" value="1"/>
</dbReference>
<feature type="compositionally biased region" description="Polar residues" evidence="6">
    <location>
        <begin position="620"/>
        <end position="637"/>
    </location>
</feature>
<dbReference type="VEuPathDB" id="FungiDB:SPBR_02287"/>
<evidence type="ECO:0000256" key="6">
    <source>
        <dbReference type="SAM" id="MobiDB-lite"/>
    </source>
</evidence>
<feature type="compositionally biased region" description="Basic and acidic residues" evidence="6">
    <location>
        <begin position="751"/>
        <end position="761"/>
    </location>
</feature>
<dbReference type="GO" id="GO:0008017">
    <property type="term" value="F:microtubule binding"/>
    <property type="evidence" value="ECO:0007669"/>
    <property type="project" value="InterPro"/>
</dbReference>
<dbReference type="GO" id="GO:0005524">
    <property type="term" value="F:ATP binding"/>
    <property type="evidence" value="ECO:0007669"/>
    <property type="project" value="UniProtKB-UniRule"/>
</dbReference>
<dbReference type="Gene3D" id="3.40.850.10">
    <property type="entry name" value="Kinesin motor domain"/>
    <property type="match status" value="2"/>
</dbReference>
<dbReference type="FunFam" id="3.40.850.10:FF:000120">
    <property type="entry name" value="Kinesin family protein"/>
    <property type="match status" value="1"/>
</dbReference>
<evidence type="ECO:0000313" key="9">
    <source>
        <dbReference type="Proteomes" id="UP000031575"/>
    </source>
</evidence>
<sequence length="900" mass="98014">MDSLPSNSKSHSLFQVYLRLRPPQTGATAADRFLDVEPPATDAASTAPTHIRLNPPNDRRRAIEKFCFTQVFEEDASQLDVFHCTNVVPLVEGVLAPHGGEGTDALLATLGVTGSGKSHTILGSRSQRGLTQLTLDVLFRSIGHNIADCATSSSLEASINASDASEATIYTASTFLDSVYADASGPSHYSSRAPTPMIASVRIVRREDYAVPTTSCALPVPVTPVKQTAVARCGLNVLPGPGNKAKTKPASSAKTPLTARRFMASTTASSKQQKHMNAKCFFSQGDYSSAGAPPPPTPRRLLNRPSAFPQQPDISGVNVNSDPGSQYTVLVSMYEVYNDRIFDLLTPPIKSAATKEYRRRPLLFKSTELSPDRKVVAGLRKIICSNLNQALLVLEAGLHERRVAGTGSNSVSSRSHGFVCIEVKKRSVQGRHKESALWTGNVLTIVDLAGSERARDAKTAGATLAEAGKINESLMYLGQCLQMQSDVGSSTKPNMVPFRQCKLTELLFSNSFPSASMQSSHFGQSVRRNPQKAVMIVTADPHGDFNATSQILRYSALAREITVPRIPSITQTILGSAPATSQHGPLGTSPPLSTISTASSGHHAGNHTVQHHRPFFPPGSTASSAPHNRTFSPISNASSEDRVTMEIAALEISRMSEEIDYLRASLEQESEKRHEAESHLLSMTDRMLEQEQEIREDCAIEFETRLAVEMARWKASLEVEKERGEEHWDRKVEVMERLQSTETDENQGSRGRCDHEDKENVLVENLEDENERLRREIAVLKRELTGRSPVKRKPLRERDDLPTASPGASTPASAGRAAVDRHAAAGSSAEKVLEKAGESLRRKMERLRMSDDDADTIMGRPSGRPSGASVKSTASSGSPKKMRKLSPRKWDVALDDDDLF</sequence>
<keyword evidence="4 5" id="KW-0505">Motor protein</keyword>
<evidence type="ECO:0000256" key="5">
    <source>
        <dbReference type="PROSITE-ProRule" id="PRU00283"/>
    </source>
</evidence>
<keyword evidence="9" id="KW-1185">Reference proteome</keyword>
<dbReference type="InterPro" id="IPR027640">
    <property type="entry name" value="Kinesin-like_fam"/>
</dbReference>
<feature type="compositionally biased region" description="Polar residues" evidence="6">
    <location>
        <begin position="869"/>
        <end position="878"/>
    </location>
</feature>
<feature type="compositionally biased region" description="Low complexity" evidence="6">
    <location>
        <begin position="802"/>
        <end position="817"/>
    </location>
</feature>
<feature type="compositionally biased region" description="Basic and acidic residues" evidence="6">
    <location>
        <begin position="831"/>
        <end position="851"/>
    </location>
</feature>
<evidence type="ECO:0000256" key="1">
    <source>
        <dbReference type="ARBA" id="ARBA00022701"/>
    </source>
</evidence>
<dbReference type="PANTHER" id="PTHR24115:SF1008">
    <property type="entry name" value="KINESIN-LIKE PROTEIN SUBITO"/>
    <property type="match status" value="1"/>
</dbReference>
<name>A0A0C2J798_9PEZI</name>
<dbReference type="GO" id="GO:0005874">
    <property type="term" value="C:microtubule"/>
    <property type="evidence" value="ECO:0007669"/>
    <property type="project" value="UniProtKB-KW"/>
</dbReference>
<keyword evidence="3 5" id="KW-0067">ATP-binding</keyword>
<protein>
    <recommendedName>
        <fullName evidence="7">Kinesin motor domain-containing protein</fullName>
    </recommendedName>
</protein>
<evidence type="ECO:0000256" key="3">
    <source>
        <dbReference type="ARBA" id="ARBA00022840"/>
    </source>
</evidence>
<dbReference type="InterPro" id="IPR001752">
    <property type="entry name" value="Kinesin_motor_dom"/>
</dbReference>
<dbReference type="RefSeq" id="XP_040620912.1">
    <property type="nucleotide sequence ID" value="XM_040760590.1"/>
</dbReference>
<dbReference type="GO" id="GO:0005871">
    <property type="term" value="C:kinesin complex"/>
    <property type="evidence" value="ECO:0007669"/>
    <property type="project" value="TreeGrafter"/>
</dbReference>
<feature type="compositionally biased region" description="Polar residues" evidence="6">
    <location>
        <begin position="590"/>
        <end position="600"/>
    </location>
</feature>
<dbReference type="GO" id="GO:0003777">
    <property type="term" value="F:microtubule motor activity"/>
    <property type="evidence" value="ECO:0007669"/>
    <property type="project" value="InterPro"/>
</dbReference>
<evidence type="ECO:0000259" key="7">
    <source>
        <dbReference type="PROSITE" id="PS50067"/>
    </source>
</evidence>
<comment type="caution">
    <text evidence="8">The sequence shown here is derived from an EMBL/GenBank/DDBJ whole genome shotgun (WGS) entry which is preliminary data.</text>
</comment>
<feature type="region of interest" description="Disordered" evidence="6">
    <location>
        <begin position="738"/>
        <end position="764"/>
    </location>
</feature>
<dbReference type="GO" id="GO:0007018">
    <property type="term" value="P:microtubule-based movement"/>
    <property type="evidence" value="ECO:0007669"/>
    <property type="project" value="InterPro"/>
</dbReference>
<reference evidence="8 9" key="1">
    <citation type="journal article" date="2014" name="BMC Genomics">
        <title>Comparative genomics of the major fungal agents of human and animal Sporotrichosis: Sporothrix schenckii and Sporothrix brasiliensis.</title>
        <authorList>
            <person name="Teixeira M.M."/>
            <person name="de Almeida L.G."/>
            <person name="Kubitschek-Barreira P."/>
            <person name="Alves F.L."/>
            <person name="Kioshima E.S."/>
            <person name="Abadio A.K."/>
            <person name="Fernandes L."/>
            <person name="Derengowski L.S."/>
            <person name="Ferreira K.S."/>
            <person name="Souza R.C."/>
            <person name="Ruiz J.C."/>
            <person name="de Andrade N.C."/>
            <person name="Paes H.C."/>
            <person name="Nicola A.M."/>
            <person name="Albuquerque P."/>
            <person name="Gerber A.L."/>
            <person name="Martins V.P."/>
            <person name="Peconick L.D."/>
            <person name="Neto A.V."/>
            <person name="Chaucanez C.B."/>
            <person name="Silva P.A."/>
            <person name="Cunha O.L."/>
            <person name="de Oliveira F.F."/>
            <person name="dos Santos T.C."/>
            <person name="Barros A.L."/>
            <person name="Soares M.A."/>
            <person name="de Oliveira L.M."/>
            <person name="Marini M.M."/>
            <person name="Villalobos-Duno H."/>
            <person name="Cunha M.M."/>
            <person name="de Hoog S."/>
            <person name="da Silveira J.F."/>
            <person name="Henrissat B."/>
            <person name="Nino-Vega G.A."/>
            <person name="Cisalpino P.S."/>
            <person name="Mora-Montes H.M."/>
            <person name="Almeida S.R."/>
            <person name="Stajich J.E."/>
            <person name="Lopes-Bezerra L.M."/>
            <person name="Vasconcelos A.T."/>
            <person name="Felipe M.S."/>
        </authorList>
    </citation>
    <scope>NUCLEOTIDE SEQUENCE [LARGE SCALE GENOMIC DNA]</scope>
    <source>
        <strain evidence="8 9">5110</strain>
    </source>
</reference>
<dbReference type="AlphaFoldDB" id="A0A0C2J798"/>
<dbReference type="PRINTS" id="PR00380">
    <property type="entry name" value="KINESINHEAVY"/>
</dbReference>
<feature type="region of interest" description="Disordered" evidence="6">
    <location>
        <begin position="576"/>
        <end position="637"/>
    </location>
</feature>
<dbReference type="Proteomes" id="UP000031575">
    <property type="component" value="Unassembled WGS sequence"/>
</dbReference>
<dbReference type="PROSITE" id="PS50067">
    <property type="entry name" value="KINESIN_MOTOR_2"/>
    <property type="match status" value="1"/>
</dbReference>
<proteinExistence type="inferred from homology"/>
<feature type="binding site" evidence="5">
    <location>
        <begin position="111"/>
        <end position="118"/>
    </location>
    <ligand>
        <name>ATP</name>
        <dbReference type="ChEBI" id="CHEBI:30616"/>
    </ligand>
</feature>
<feature type="compositionally biased region" description="Polar residues" evidence="6">
    <location>
        <begin position="738"/>
        <end position="749"/>
    </location>
</feature>
<keyword evidence="1" id="KW-0493">Microtubule</keyword>
<dbReference type="Pfam" id="PF00225">
    <property type="entry name" value="Kinesin"/>
    <property type="match status" value="2"/>
</dbReference>
<dbReference type="EMBL" id="AWTV01000006">
    <property type="protein sequence ID" value="KIH92902.1"/>
    <property type="molecule type" value="Genomic_DNA"/>
</dbReference>
<dbReference type="InterPro" id="IPR027417">
    <property type="entry name" value="P-loop_NTPase"/>
</dbReference>
<evidence type="ECO:0000313" key="8">
    <source>
        <dbReference type="EMBL" id="KIH92902.1"/>
    </source>
</evidence>
<keyword evidence="2 5" id="KW-0547">Nucleotide-binding</keyword>
<dbReference type="FunFam" id="3.40.850.10:FF:000091">
    <property type="entry name" value="Kinesin family protein"/>
    <property type="match status" value="1"/>
</dbReference>
<accession>A0A0C2J798</accession>
<evidence type="ECO:0000256" key="4">
    <source>
        <dbReference type="ARBA" id="ARBA00023175"/>
    </source>
</evidence>
<organism evidence="8 9">
    <name type="scientific">Sporothrix brasiliensis 5110</name>
    <dbReference type="NCBI Taxonomy" id="1398154"/>
    <lineage>
        <taxon>Eukaryota</taxon>
        <taxon>Fungi</taxon>
        <taxon>Dikarya</taxon>
        <taxon>Ascomycota</taxon>
        <taxon>Pezizomycotina</taxon>
        <taxon>Sordariomycetes</taxon>
        <taxon>Sordariomycetidae</taxon>
        <taxon>Ophiostomatales</taxon>
        <taxon>Ophiostomataceae</taxon>
        <taxon>Sporothrix</taxon>
    </lineage>
</organism>